<feature type="domain" description="CCDC81 HU" evidence="1">
    <location>
        <begin position="23"/>
        <end position="86"/>
    </location>
</feature>
<reference evidence="4" key="1">
    <citation type="journal article" date="2006" name="Science">
        <title>Ancient noncoding elements conserved in the human genome.</title>
        <authorList>
            <person name="Venkatesh B."/>
            <person name="Kirkness E.F."/>
            <person name="Loh Y.H."/>
            <person name="Halpern A.L."/>
            <person name="Lee A.P."/>
            <person name="Johnson J."/>
            <person name="Dandona N."/>
            <person name="Viswanathan L.D."/>
            <person name="Tay A."/>
            <person name="Venter J.C."/>
            <person name="Strausberg R.L."/>
            <person name="Brenner S."/>
        </authorList>
    </citation>
    <scope>NUCLEOTIDE SEQUENCE [LARGE SCALE GENOMIC DNA]</scope>
</reference>
<dbReference type="STRING" id="7868.ENSCMIP00000033690"/>
<evidence type="ECO:0000259" key="2">
    <source>
        <dbReference type="Pfam" id="PF18289"/>
    </source>
</evidence>
<proteinExistence type="predicted"/>
<dbReference type="InterPro" id="IPR040673">
    <property type="entry name" value="CCDC81_HU_dom_2"/>
</dbReference>
<evidence type="ECO:0000313" key="3">
    <source>
        <dbReference type="Ensembl" id="ENSCMIP00000033690.1"/>
    </source>
</evidence>
<dbReference type="GO" id="GO:0005815">
    <property type="term" value="C:microtubule organizing center"/>
    <property type="evidence" value="ECO:0007669"/>
    <property type="project" value="TreeGrafter"/>
</dbReference>
<sequence>VCIYCTFNIYFSCSLLPPPPPPDVVNVWANVAGFTDRQMSLQKGVHIPNLGTFTFSQQKLDMGHKQILMQRPVFLMSEKNVQDHGLTYTKQHVSDDIPIVPLNFTAISLESPFDRDTVEGCVKETLQIMYRYISLKRNVEFIFKDIGVLTIRNNKVKMKFYKDFLNAMDGSGYLVKALSNVSTTNSCCMQLAATFRPRNIQSIYFTVYSVRRFQTSQRRDKVLYQIHLSSPQCGIQHTNSSSSKLKTPTTPANSCPDHCRAGQELCYLCMQRALRNVPVDMSEEKRRRQEEEEQILQQYQQMKDQDALFKHQVCNRKYNQKISAFNMGVAEAIKRQKNSKCKEYHKGYIFQKRPFTPPILLGQEKYSQCLKKQLEDKNESDNKKKQDEEFLDRLEQVQLAEDLAAQREQYLKEKQEQADIYKRALDAQVKNKAFQLPAYEPDSAEPIFGQNEMTYEKELEKRQQAHELYKQQLGAVVERKRNAILNQMYEQKKELEMLDRNKKERQYANLCRMHKALEEAWSDSANLKRLKDYEETQYTKAGGLFLLDQCNKYRRCYQCQRRTSGCEETNVWNNSRFID</sequence>
<dbReference type="OMA" id="QCEKYPR"/>
<organism evidence="3 4">
    <name type="scientific">Callorhinchus milii</name>
    <name type="common">Ghost shark</name>
    <dbReference type="NCBI Taxonomy" id="7868"/>
    <lineage>
        <taxon>Eukaryota</taxon>
        <taxon>Metazoa</taxon>
        <taxon>Chordata</taxon>
        <taxon>Craniata</taxon>
        <taxon>Vertebrata</taxon>
        <taxon>Chondrichthyes</taxon>
        <taxon>Holocephali</taxon>
        <taxon>Chimaeriformes</taxon>
        <taxon>Callorhinchidae</taxon>
        <taxon>Callorhinchus</taxon>
    </lineage>
</organism>
<protein>
    <submittedName>
        <fullName evidence="3">Coiled-coil domain containing 81</fullName>
    </submittedName>
</protein>
<reference evidence="3" key="5">
    <citation type="submission" date="2025-09" db="UniProtKB">
        <authorList>
            <consortium name="Ensembl"/>
        </authorList>
    </citation>
    <scope>IDENTIFICATION</scope>
</reference>
<evidence type="ECO:0000259" key="1">
    <source>
        <dbReference type="Pfam" id="PF14908"/>
    </source>
</evidence>
<reference evidence="4" key="3">
    <citation type="journal article" date="2014" name="Nature">
        <title>Elephant shark genome provides unique insights into gnathostome evolution.</title>
        <authorList>
            <consortium name="International Elephant Shark Genome Sequencing Consortium"/>
            <person name="Venkatesh B."/>
            <person name="Lee A.P."/>
            <person name="Ravi V."/>
            <person name="Maurya A.K."/>
            <person name="Lian M.M."/>
            <person name="Swann J.B."/>
            <person name="Ohta Y."/>
            <person name="Flajnik M.F."/>
            <person name="Sutoh Y."/>
            <person name="Kasahara M."/>
            <person name="Hoon S."/>
            <person name="Gangu V."/>
            <person name="Roy S.W."/>
            <person name="Irimia M."/>
            <person name="Korzh V."/>
            <person name="Kondrychyn I."/>
            <person name="Lim Z.W."/>
            <person name="Tay B.H."/>
            <person name="Tohari S."/>
            <person name="Kong K.W."/>
            <person name="Ho S."/>
            <person name="Lorente-Galdos B."/>
            <person name="Quilez J."/>
            <person name="Marques-Bonet T."/>
            <person name="Raney B.J."/>
            <person name="Ingham P.W."/>
            <person name="Tay A."/>
            <person name="Hillier L.W."/>
            <person name="Minx P."/>
            <person name="Boehm T."/>
            <person name="Wilson R.K."/>
            <person name="Brenner S."/>
            <person name="Warren W.C."/>
        </authorList>
    </citation>
    <scope>NUCLEOTIDE SEQUENCE [LARGE SCALE GENOMIC DNA]</scope>
</reference>
<dbReference type="InterPro" id="IPR028034">
    <property type="entry name" value="HU-CCDC81"/>
</dbReference>
<reference evidence="4" key="2">
    <citation type="journal article" date="2007" name="PLoS Biol.">
        <title>Survey sequencing and comparative analysis of the elephant shark (Callorhinchus milii) genome.</title>
        <authorList>
            <person name="Venkatesh B."/>
            <person name="Kirkness E.F."/>
            <person name="Loh Y.H."/>
            <person name="Halpern A.L."/>
            <person name="Lee A.P."/>
            <person name="Johnson J."/>
            <person name="Dandona N."/>
            <person name="Viswanathan L.D."/>
            <person name="Tay A."/>
            <person name="Venter J.C."/>
            <person name="Strausberg R.L."/>
            <person name="Brenner S."/>
        </authorList>
    </citation>
    <scope>NUCLEOTIDE SEQUENCE [LARGE SCALE GENOMIC DNA]</scope>
</reference>
<gene>
    <name evidence="3" type="primary">LOC103185198</name>
</gene>
<dbReference type="Pfam" id="PF18289">
    <property type="entry name" value="HU-CCDC81_euk_2"/>
    <property type="match status" value="1"/>
</dbReference>
<evidence type="ECO:0000313" key="4">
    <source>
        <dbReference type="Proteomes" id="UP000314986"/>
    </source>
</evidence>
<dbReference type="AlphaFoldDB" id="A0A4W3JNR1"/>
<feature type="domain" description="CCDC81 HU" evidence="2">
    <location>
        <begin position="98"/>
        <end position="172"/>
    </location>
</feature>
<name>A0A4W3JNR1_CALMI</name>
<dbReference type="Pfam" id="PF14908">
    <property type="entry name" value="HU-CCDC81_euk_1"/>
    <property type="match status" value="1"/>
</dbReference>
<dbReference type="Proteomes" id="UP000314986">
    <property type="component" value="Unassembled WGS sequence"/>
</dbReference>
<dbReference type="InParanoid" id="A0A4W3JNR1"/>
<dbReference type="GeneTree" id="ENSGT00390000011985"/>
<keyword evidence="4" id="KW-1185">Reference proteome</keyword>
<dbReference type="PANTHER" id="PTHR14362">
    <property type="entry name" value="COILED-COIL DOMAIN-CONTAINING PROTEIN 81"/>
    <property type="match status" value="1"/>
</dbReference>
<reference evidence="3" key="4">
    <citation type="submission" date="2025-08" db="UniProtKB">
        <authorList>
            <consortium name="Ensembl"/>
        </authorList>
    </citation>
    <scope>IDENTIFICATION</scope>
</reference>
<dbReference type="InterPro" id="IPR026295">
    <property type="entry name" value="CCD81"/>
</dbReference>
<dbReference type="PANTHER" id="PTHR14362:SF2">
    <property type="entry name" value="COILED-COIL DOMAIN-CONTAINING PROTEIN 81"/>
    <property type="match status" value="1"/>
</dbReference>
<accession>A0A4W3JNR1</accession>
<dbReference type="Ensembl" id="ENSCMIT00000034199.1">
    <property type="protein sequence ID" value="ENSCMIP00000033690.1"/>
    <property type="gene ID" value="ENSCMIG00000014361.1"/>
</dbReference>